<feature type="transmembrane region" description="Helical" evidence="1">
    <location>
        <begin position="21"/>
        <end position="41"/>
    </location>
</feature>
<keyword evidence="1" id="KW-0472">Membrane</keyword>
<evidence type="ECO:0008006" key="4">
    <source>
        <dbReference type="Google" id="ProtNLM"/>
    </source>
</evidence>
<name>A0A0G0Q566_9BACT</name>
<keyword evidence="1" id="KW-0812">Transmembrane</keyword>
<feature type="transmembrane region" description="Helical" evidence="1">
    <location>
        <begin position="53"/>
        <end position="72"/>
    </location>
</feature>
<dbReference type="EMBL" id="LBWA01000024">
    <property type="protein sequence ID" value="KKQ96806.1"/>
    <property type="molecule type" value="Genomic_DNA"/>
</dbReference>
<evidence type="ECO:0000313" key="2">
    <source>
        <dbReference type="EMBL" id="KKQ96806.1"/>
    </source>
</evidence>
<dbReference type="Proteomes" id="UP000034325">
    <property type="component" value="Unassembled WGS sequence"/>
</dbReference>
<evidence type="ECO:0000313" key="3">
    <source>
        <dbReference type="Proteomes" id="UP000034325"/>
    </source>
</evidence>
<accession>A0A0G0Q566</accession>
<dbReference type="AlphaFoldDB" id="A0A0G0Q566"/>
<proteinExistence type="predicted"/>
<reference evidence="2 3" key="1">
    <citation type="journal article" date="2015" name="Nature">
        <title>rRNA introns, odd ribosomes, and small enigmatic genomes across a large radiation of phyla.</title>
        <authorList>
            <person name="Brown C.T."/>
            <person name="Hug L.A."/>
            <person name="Thomas B.C."/>
            <person name="Sharon I."/>
            <person name="Castelle C.J."/>
            <person name="Singh A."/>
            <person name="Wilkins M.J."/>
            <person name="Williams K.H."/>
            <person name="Banfield J.F."/>
        </authorList>
    </citation>
    <scope>NUCLEOTIDE SEQUENCE [LARGE SCALE GENOMIC DNA]</scope>
</reference>
<feature type="transmembrane region" description="Helical" evidence="1">
    <location>
        <begin position="79"/>
        <end position="95"/>
    </location>
</feature>
<comment type="caution">
    <text evidence="2">The sequence shown here is derived from an EMBL/GenBank/DDBJ whole genome shotgun (WGS) entry which is preliminary data.</text>
</comment>
<feature type="non-terminal residue" evidence="2">
    <location>
        <position position="1"/>
    </location>
</feature>
<sequence>SLLSALIIAFWVTITKKRSKAVVFSLGWVLLNSLIFAFAPGRTGVIFTIDSRNLYFVSVGSAIMLAAVLGEIKRNSRNRAILLFLIILIPNLYFLNKNLEIFAERGRVRKSILNSIVQTIPNLPNKVVIYTQSDQSYYGLPPEEKILPFQSGLGQTLLAWYYPTEKFPKEFFEDRFLWEIESQGYQEVGNRGFGYFRDKDLLKKAVKQYNLPEESVVSFSWNGKRNLLTNITDEVRQEIYVQKN</sequence>
<evidence type="ECO:0000256" key="1">
    <source>
        <dbReference type="SAM" id="Phobius"/>
    </source>
</evidence>
<gene>
    <name evidence="2" type="ORF">UT23_C0024G0006</name>
</gene>
<keyword evidence="1" id="KW-1133">Transmembrane helix</keyword>
<organism evidence="2 3">
    <name type="scientific">Candidatus Woesebacteria bacterium GW2011_GWA1_39_12</name>
    <dbReference type="NCBI Taxonomy" id="1618549"/>
    <lineage>
        <taxon>Bacteria</taxon>
        <taxon>Candidatus Woeseibacteriota</taxon>
    </lineage>
</organism>
<protein>
    <recommendedName>
        <fullName evidence="4">Glycosyltransferase RgtA/B/C/D-like domain-containing protein</fullName>
    </recommendedName>
</protein>